<evidence type="ECO:0000259" key="5">
    <source>
        <dbReference type="PROSITE" id="PS51371"/>
    </source>
</evidence>
<dbReference type="PROSITE" id="PS51371">
    <property type="entry name" value="CBS"/>
    <property type="match status" value="1"/>
</dbReference>
<dbReference type="SUPFAM" id="SSF54631">
    <property type="entry name" value="CBS-domain pair"/>
    <property type="match status" value="2"/>
</dbReference>
<dbReference type="Pfam" id="PF00571">
    <property type="entry name" value="CBS"/>
    <property type="match status" value="1"/>
</dbReference>
<evidence type="ECO:0000256" key="4">
    <source>
        <dbReference type="SAM" id="MobiDB-lite"/>
    </source>
</evidence>
<dbReference type="Gene3D" id="3.10.580.10">
    <property type="entry name" value="CBS-domain"/>
    <property type="match status" value="2"/>
</dbReference>
<feature type="domain" description="CBS" evidence="5">
    <location>
        <begin position="157"/>
        <end position="214"/>
    </location>
</feature>
<evidence type="ECO:0000256" key="3">
    <source>
        <dbReference type="PROSITE-ProRule" id="PRU00703"/>
    </source>
</evidence>
<reference evidence="6" key="1">
    <citation type="submission" date="2023-10" db="EMBL/GenBank/DDBJ databases">
        <title>Chromosome-level genome of the transformable northern wattle, Acacia crassicarpa.</title>
        <authorList>
            <person name="Massaro I."/>
            <person name="Sinha N.R."/>
            <person name="Poethig S."/>
            <person name="Leichty A.R."/>
        </authorList>
    </citation>
    <scope>NUCLEOTIDE SEQUENCE</scope>
    <source>
        <strain evidence="6">Acra3RX</strain>
        <tissue evidence="6">Leaf</tissue>
    </source>
</reference>
<dbReference type="SMART" id="SM00116">
    <property type="entry name" value="CBS"/>
    <property type="match status" value="2"/>
</dbReference>
<feature type="region of interest" description="Disordered" evidence="4">
    <location>
        <begin position="1"/>
        <end position="29"/>
    </location>
</feature>
<organism evidence="6 7">
    <name type="scientific">Acacia crassicarpa</name>
    <name type="common">northern wattle</name>
    <dbReference type="NCBI Taxonomy" id="499986"/>
    <lineage>
        <taxon>Eukaryota</taxon>
        <taxon>Viridiplantae</taxon>
        <taxon>Streptophyta</taxon>
        <taxon>Embryophyta</taxon>
        <taxon>Tracheophyta</taxon>
        <taxon>Spermatophyta</taxon>
        <taxon>Magnoliopsida</taxon>
        <taxon>eudicotyledons</taxon>
        <taxon>Gunneridae</taxon>
        <taxon>Pentapetalae</taxon>
        <taxon>rosids</taxon>
        <taxon>fabids</taxon>
        <taxon>Fabales</taxon>
        <taxon>Fabaceae</taxon>
        <taxon>Caesalpinioideae</taxon>
        <taxon>mimosoid clade</taxon>
        <taxon>Acacieae</taxon>
        <taxon>Acacia</taxon>
    </lineage>
</organism>
<feature type="compositionally biased region" description="Basic and acidic residues" evidence="4">
    <location>
        <begin position="10"/>
        <end position="22"/>
    </location>
</feature>
<keyword evidence="1" id="KW-0677">Repeat</keyword>
<evidence type="ECO:0000256" key="1">
    <source>
        <dbReference type="ARBA" id="ARBA00022737"/>
    </source>
</evidence>
<accession>A0AAE1N8V5</accession>
<name>A0AAE1N8V5_9FABA</name>
<dbReference type="InterPro" id="IPR000644">
    <property type="entry name" value="CBS_dom"/>
</dbReference>
<dbReference type="PANTHER" id="PTHR13780">
    <property type="entry name" value="AMP-ACTIVATED PROTEIN KINASE, GAMMA REGULATORY SUBUNIT"/>
    <property type="match status" value="1"/>
</dbReference>
<sequence>MQAILNPTKPDSEHDATLHNGDKGQSQIDSGSPLQKFLDCIPLSSIPGILSSFALELKAGDSVKDAIRMLYENDLFGAPIADVLDAKAPSMEFSYRYIGFLDFSTMVLWCIEEFENFTQNFENHGLEVKRDNGLLSTLDQIPKIGDTKVSKLAKPFVWEPFFPVHLDDTLLHALLILSKHPLRVLPVVQRSDRQVIGLVTQNALVQLLLESSGLEWFDNIADKALSDLKIEAQEHASYVFRDQTVADALHVLWENRTCAVAVVDRQTKKLVGCVRDIDVYHLVGNDDLFRNRKKLTVGEFIHLGPDEAEPSTGIDNGASVIRRNLHLKRRCVPKMDSPLTNKKRDTLKQLMKNATERNSRFSFLMNENDQVIGLITLRDVILQFAPPCVSSSIDGGGFFQMALEQSGCHVEDGTLVRNH</sequence>
<dbReference type="AlphaFoldDB" id="A0AAE1N8V5"/>
<dbReference type="CDD" id="cd02205">
    <property type="entry name" value="CBS_pair_SF"/>
    <property type="match status" value="1"/>
</dbReference>
<evidence type="ECO:0000313" key="7">
    <source>
        <dbReference type="Proteomes" id="UP001293593"/>
    </source>
</evidence>
<proteinExistence type="predicted"/>
<dbReference type="InterPro" id="IPR050511">
    <property type="entry name" value="AMPK_gamma/SDS23_families"/>
</dbReference>
<keyword evidence="2 3" id="KW-0129">CBS domain</keyword>
<dbReference type="EMBL" id="JAWXYG010000001">
    <property type="protein sequence ID" value="KAK4284729.1"/>
    <property type="molecule type" value="Genomic_DNA"/>
</dbReference>
<dbReference type="PANTHER" id="PTHR13780:SF124">
    <property type="entry name" value="OS01G0633400 PROTEIN"/>
    <property type="match status" value="1"/>
</dbReference>
<gene>
    <name evidence="6" type="ORF">QN277_001517</name>
</gene>
<dbReference type="Proteomes" id="UP001293593">
    <property type="component" value="Unassembled WGS sequence"/>
</dbReference>
<dbReference type="InterPro" id="IPR046342">
    <property type="entry name" value="CBS_dom_sf"/>
</dbReference>
<keyword evidence="7" id="KW-1185">Reference proteome</keyword>
<evidence type="ECO:0000256" key="2">
    <source>
        <dbReference type="ARBA" id="ARBA00023122"/>
    </source>
</evidence>
<comment type="caution">
    <text evidence="6">The sequence shown here is derived from an EMBL/GenBank/DDBJ whole genome shotgun (WGS) entry which is preliminary data.</text>
</comment>
<evidence type="ECO:0000313" key="6">
    <source>
        <dbReference type="EMBL" id="KAK4284729.1"/>
    </source>
</evidence>
<protein>
    <recommendedName>
        <fullName evidence="5">CBS domain-containing protein</fullName>
    </recommendedName>
</protein>